<evidence type="ECO:0000259" key="6">
    <source>
        <dbReference type="PROSITE" id="PS50067"/>
    </source>
</evidence>
<dbReference type="EMBL" id="CP138896">
    <property type="protein sequence ID" value="WPK24986.1"/>
    <property type="molecule type" value="Genomic_DNA"/>
</dbReference>
<dbReference type="RefSeq" id="XP_062877369.1">
    <property type="nucleotide sequence ID" value="XM_063021299.1"/>
</dbReference>
<dbReference type="GO" id="GO:0008017">
    <property type="term" value="F:microtubule binding"/>
    <property type="evidence" value="ECO:0007669"/>
    <property type="project" value="InterPro"/>
</dbReference>
<evidence type="ECO:0000313" key="8">
    <source>
        <dbReference type="Proteomes" id="UP001338582"/>
    </source>
</evidence>
<dbReference type="Proteomes" id="UP001338582">
    <property type="component" value="Chromosome 3"/>
</dbReference>
<dbReference type="GO" id="GO:0003777">
    <property type="term" value="F:microtubule motor activity"/>
    <property type="evidence" value="ECO:0007669"/>
    <property type="project" value="InterPro"/>
</dbReference>
<dbReference type="CDD" id="cd01366">
    <property type="entry name" value="KISc_C_terminal"/>
    <property type="match status" value="1"/>
</dbReference>
<sequence>MHHPNSTSLAIVSYRRQHELSQDIQLKKQKISHLSHEITRIKTKNATKELEVWKLEDEVVQLRKLYASVKANIEKLHEYEEDSLRTLDNHYELGCKEIDADLNRKLLSLKERVTREVESRIQEAKAKSAETREALVEDISRLSAELSALKTELELKLKVLQDQSKKQEQSLRQASDVELARLRDSKSQIDATIVSKRAQLKDAQELHEKLESSSNKQLQQKLESLASAYSEKEAGVLEIQRKVQQVKDRLKAAESVVSTQKNLVEKYRQETSWMQQRLPLLEIQRRELHNKLQELKGNIRVFCRVKPAEAASCASFDIPSTEEFNSNGKQVLTISSSTPSSSFSGKDIRSSQYSFEFDKIFDQRCSNSEVFSEIDQLVQSSLDGLNVCVFAYGQTGSGKTWTMSHPEDGMISLSLKRIFCHISDLKEQGWEYSIAGQFVEIYNEQIIDLLSSKTNCKHEIKHDDIKLQTEILNCSTIKLNDENNAIELLTLANANRSTGFTMANSRSSRSHSIFIIKISGLNQKTGQQTEGTLNLVDLAGSERLNVSQARGERLKETQAINKSLSCLADVIYSLSQRQNGLKNALMVHVPYRNSKLTFLLKHSLGGNSKTLMFVNISPLEEHLNETINSLRFAAKVNNTKISS</sequence>
<dbReference type="GO" id="GO:0005524">
    <property type="term" value="F:ATP binding"/>
    <property type="evidence" value="ECO:0007669"/>
    <property type="project" value="UniProtKB-UniRule"/>
</dbReference>
<evidence type="ECO:0000256" key="1">
    <source>
        <dbReference type="ARBA" id="ARBA00022741"/>
    </source>
</evidence>
<comment type="similarity">
    <text evidence="3 4">Belongs to the TRAFAC class myosin-kinesin ATPase superfamily. Kinesin family.</text>
</comment>
<feature type="domain" description="Kinesin motor" evidence="6">
    <location>
        <begin position="298"/>
        <end position="639"/>
    </location>
</feature>
<keyword evidence="8" id="KW-1185">Reference proteome</keyword>
<feature type="coiled-coil region" evidence="5">
    <location>
        <begin position="114"/>
        <end position="298"/>
    </location>
</feature>
<keyword evidence="4" id="KW-0493">Microtubule</keyword>
<proteinExistence type="inferred from homology"/>
<dbReference type="Gene3D" id="3.40.850.10">
    <property type="entry name" value="Kinesin motor domain"/>
    <property type="match status" value="1"/>
</dbReference>
<evidence type="ECO:0000256" key="5">
    <source>
        <dbReference type="SAM" id="Coils"/>
    </source>
</evidence>
<dbReference type="KEGG" id="asau:88173350"/>
<protein>
    <recommendedName>
        <fullName evidence="4">Kinesin-like protein</fullName>
    </recommendedName>
</protein>
<dbReference type="InterPro" id="IPR027417">
    <property type="entry name" value="P-loop_NTPase"/>
</dbReference>
<keyword evidence="2 3" id="KW-0067">ATP-binding</keyword>
<accession>A0AAX4H8U2</accession>
<dbReference type="Pfam" id="PF00225">
    <property type="entry name" value="Kinesin"/>
    <property type="match status" value="1"/>
</dbReference>
<dbReference type="GO" id="GO:0005874">
    <property type="term" value="C:microtubule"/>
    <property type="evidence" value="ECO:0007669"/>
    <property type="project" value="UniProtKB-KW"/>
</dbReference>
<organism evidence="7 8">
    <name type="scientific">Australozyma saopauloensis</name>
    <dbReference type="NCBI Taxonomy" id="291208"/>
    <lineage>
        <taxon>Eukaryota</taxon>
        <taxon>Fungi</taxon>
        <taxon>Dikarya</taxon>
        <taxon>Ascomycota</taxon>
        <taxon>Saccharomycotina</taxon>
        <taxon>Pichiomycetes</taxon>
        <taxon>Metschnikowiaceae</taxon>
        <taxon>Australozyma</taxon>
    </lineage>
</organism>
<gene>
    <name evidence="7" type="ORF">PUMCH_002285</name>
</gene>
<evidence type="ECO:0000256" key="2">
    <source>
        <dbReference type="ARBA" id="ARBA00022840"/>
    </source>
</evidence>
<keyword evidence="1 3" id="KW-0547">Nucleotide-binding</keyword>
<name>A0AAX4H8U2_9ASCO</name>
<dbReference type="SUPFAM" id="SSF52540">
    <property type="entry name" value="P-loop containing nucleoside triphosphate hydrolases"/>
    <property type="match status" value="1"/>
</dbReference>
<dbReference type="InterPro" id="IPR001752">
    <property type="entry name" value="Kinesin_motor_dom"/>
</dbReference>
<dbReference type="PANTHER" id="PTHR47972">
    <property type="entry name" value="KINESIN-LIKE PROTEIN KLP-3"/>
    <property type="match status" value="1"/>
</dbReference>
<dbReference type="PRINTS" id="PR00380">
    <property type="entry name" value="KINESINHEAVY"/>
</dbReference>
<dbReference type="GeneID" id="88173350"/>
<dbReference type="GO" id="GO:0007018">
    <property type="term" value="P:microtubule-based movement"/>
    <property type="evidence" value="ECO:0007669"/>
    <property type="project" value="InterPro"/>
</dbReference>
<evidence type="ECO:0000313" key="7">
    <source>
        <dbReference type="EMBL" id="WPK24986.1"/>
    </source>
</evidence>
<keyword evidence="3 4" id="KW-0505">Motor protein</keyword>
<dbReference type="PANTHER" id="PTHR47972:SF28">
    <property type="entry name" value="KINESIN-LIKE PROTEIN KLP-3"/>
    <property type="match status" value="1"/>
</dbReference>
<reference evidence="7 8" key="1">
    <citation type="submission" date="2023-10" db="EMBL/GenBank/DDBJ databases">
        <title>Draft Genome Sequence of Candida saopaulonensis from a very Premature Infant with Sepsis.</title>
        <authorList>
            <person name="Ning Y."/>
            <person name="Dai R."/>
            <person name="Xiao M."/>
            <person name="Xu Y."/>
            <person name="Yan Q."/>
            <person name="Zhang L."/>
        </authorList>
    </citation>
    <scope>NUCLEOTIDE SEQUENCE [LARGE SCALE GENOMIC DNA]</scope>
    <source>
        <strain evidence="7 8">19XY460</strain>
    </source>
</reference>
<dbReference type="InterPro" id="IPR027640">
    <property type="entry name" value="Kinesin-like_fam"/>
</dbReference>
<dbReference type="SMART" id="SM00129">
    <property type="entry name" value="KISc"/>
    <property type="match status" value="1"/>
</dbReference>
<dbReference type="AlphaFoldDB" id="A0AAX4H8U2"/>
<dbReference type="InterPro" id="IPR036961">
    <property type="entry name" value="Kinesin_motor_dom_sf"/>
</dbReference>
<dbReference type="PROSITE" id="PS00411">
    <property type="entry name" value="KINESIN_MOTOR_1"/>
    <property type="match status" value="1"/>
</dbReference>
<evidence type="ECO:0000256" key="4">
    <source>
        <dbReference type="RuleBase" id="RU000394"/>
    </source>
</evidence>
<feature type="binding site" evidence="3">
    <location>
        <begin position="393"/>
        <end position="400"/>
    </location>
    <ligand>
        <name>ATP</name>
        <dbReference type="ChEBI" id="CHEBI:30616"/>
    </ligand>
</feature>
<dbReference type="InterPro" id="IPR019821">
    <property type="entry name" value="Kinesin_motor_CS"/>
</dbReference>
<keyword evidence="5" id="KW-0175">Coiled coil</keyword>
<dbReference type="PROSITE" id="PS50067">
    <property type="entry name" value="KINESIN_MOTOR_2"/>
    <property type="match status" value="1"/>
</dbReference>
<evidence type="ECO:0000256" key="3">
    <source>
        <dbReference type="PROSITE-ProRule" id="PRU00283"/>
    </source>
</evidence>